<dbReference type="Proteomes" id="UP000054549">
    <property type="component" value="Unassembled WGS sequence"/>
</dbReference>
<keyword evidence="5" id="KW-1185">Reference proteome</keyword>
<evidence type="ECO:0000256" key="1">
    <source>
        <dbReference type="ARBA" id="ARBA00006640"/>
    </source>
</evidence>
<dbReference type="STRING" id="946122.A0A0C2XKW6"/>
<dbReference type="InterPro" id="IPR052837">
    <property type="entry name" value="Mitoribosomal_bS21"/>
</dbReference>
<dbReference type="PANTHER" id="PTHR41237">
    <property type="entry name" value="37S RIBOSOMAL PROTEIN MRP21, MITOCHONDRIAL"/>
    <property type="match status" value="1"/>
</dbReference>
<dbReference type="InParanoid" id="A0A0C2XKW6"/>
<dbReference type="GO" id="GO:0070124">
    <property type="term" value="P:mitochondrial translational initiation"/>
    <property type="evidence" value="ECO:0007669"/>
    <property type="project" value="TreeGrafter"/>
</dbReference>
<feature type="non-terminal residue" evidence="4">
    <location>
        <position position="1"/>
    </location>
</feature>
<dbReference type="PANTHER" id="PTHR41237:SF1">
    <property type="entry name" value="SMALL RIBOSOMAL SUBUNIT PROTEIN BS21M"/>
    <property type="match status" value="1"/>
</dbReference>
<proteinExistence type="inferred from homology"/>
<keyword evidence="3" id="KW-0687">Ribonucleoprotein</keyword>
<evidence type="ECO:0000256" key="3">
    <source>
        <dbReference type="ARBA" id="ARBA00023274"/>
    </source>
</evidence>
<dbReference type="AlphaFoldDB" id="A0A0C2XKW6"/>
<evidence type="ECO:0000256" key="2">
    <source>
        <dbReference type="ARBA" id="ARBA00022980"/>
    </source>
</evidence>
<reference evidence="4 5" key="1">
    <citation type="submission" date="2014-04" db="EMBL/GenBank/DDBJ databases">
        <title>Evolutionary Origins and Diversification of the Mycorrhizal Mutualists.</title>
        <authorList>
            <consortium name="DOE Joint Genome Institute"/>
            <consortium name="Mycorrhizal Genomics Consortium"/>
            <person name="Kohler A."/>
            <person name="Kuo A."/>
            <person name="Nagy L.G."/>
            <person name="Floudas D."/>
            <person name="Copeland A."/>
            <person name="Barry K.W."/>
            <person name="Cichocki N."/>
            <person name="Veneault-Fourrey C."/>
            <person name="LaButti K."/>
            <person name="Lindquist E.A."/>
            <person name="Lipzen A."/>
            <person name="Lundell T."/>
            <person name="Morin E."/>
            <person name="Murat C."/>
            <person name="Riley R."/>
            <person name="Ohm R."/>
            <person name="Sun H."/>
            <person name="Tunlid A."/>
            <person name="Henrissat B."/>
            <person name="Grigoriev I.V."/>
            <person name="Hibbett D.S."/>
            <person name="Martin F."/>
        </authorList>
    </citation>
    <scope>NUCLEOTIDE SEQUENCE [LARGE SCALE GENOMIC DNA]</scope>
    <source>
        <strain evidence="4 5">Koide BX008</strain>
    </source>
</reference>
<dbReference type="GO" id="GO:0005763">
    <property type="term" value="C:mitochondrial small ribosomal subunit"/>
    <property type="evidence" value="ECO:0007669"/>
    <property type="project" value="TreeGrafter"/>
</dbReference>
<dbReference type="GO" id="GO:0003735">
    <property type="term" value="F:structural constituent of ribosome"/>
    <property type="evidence" value="ECO:0007669"/>
    <property type="project" value="InterPro"/>
</dbReference>
<dbReference type="OrthoDB" id="2501249at2759"/>
<organism evidence="4 5">
    <name type="scientific">Amanita muscaria (strain Koide BX008)</name>
    <dbReference type="NCBI Taxonomy" id="946122"/>
    <lineage>
        <taxon>Eukaryota</taxon>
        <taxon>Fungi</taxon>
        <taxon>Dikarya</taxon>
        <taxon>Basidiomycota</taxon>
        <taxon>Agaricomycotina</taxon>
        <taxon>Agaricomycetes</taxon>
        <taxon>Agaricomycetidae</taxon>
        <taxon>Agaricales</taxon>
        <taxon>Pluteineae</taxon>
        <taxon>Amanitaceae</taxon>
        <taxon>Amanita</taxon>
    </lineage>
</organism>
<accession>A0A0C2XKW6</accession>
<dbReference type="EMBL" id="KN818225">
    <property type="protein sequence ID" value="KIL69728.1"/>
    <property type="molecule type" value="Genomic_DNA"/>
</dbReference>
<dbReference type="Pfam" id="PF01165">
    <property type="entry name" value="Ribosomal_S21"/>
    <property type="match status" value="1"/>
</dbReference>
<name>A0A0C2XKW6_AMAMK</name>
<keyword evidence="2" id="KW-0689">Ribosomal protein</keyword>
<sequence length="82" mass="9836">PTVFCFSGRSVRVLNGHLADAFKKLDIILSRNKVRMQVRKDERHEQKGAKRRRLSSERWRKRFAHEVRLKVQLVQKIRRRGA</sequence>
<protein>
    <recommendedName>
        <fullName evidence="6">Ribosomal protein S21</fullName>
    </recommendedName>
</protein>
<evidence type="ECO:0000313" key="5">
    <source>
        <dbReference type="Proteomes" id="UP000054549"/>
    </source>
</evidence>
<evidence type="ECO:0000313" key="4">
    <source>
        <dbReference type="EMBL" id="KIL69728.1"/>
    </source>
</evidence>
<dbReference type="HOGENOM" id="CLU_133900_1_0_1"/>
<comment type="similarity">
    <text evidence="1">Belongs to the bacterial ribosomal protein bS21 family.</text>
</comment>
<gene>
    <name evidence="4" type="ORF">M378DRAFT_68895</name>
</gene>
<evidence type="ECO:0008006" key="6">
    <source>
        <dbReference type="Google" id="ProtNLM"/>
    </source>
</evidence>
<dbReference type="InterPro" id="IPR001911">
    <property type="entry name" value="Ribosomal_bS21"/>
</dbReference>